<comment type="caution">
    <text evidence="1">The sequence shown here is derived from an EMBL/GenBank/DDBJ whole genome shotgun (WGS) entry which is preliminary data.</text>
</comment>
<dbReference type="RefSeq" id="WP_152528516.1">
    <property type="nucleotide sequence ID" value="NZ_CP096596.1"/>
</dbReference>
<reference evidence="1 2" key="1">
    <citation type="submission" date="2023-10" db="EMBL/GenBank/DDBJ databases">
        <title>Development of a sustainable strategy for remediation of hydrocarbon-contaminated territories based on the waste exchange concept.</title>
        <authorList>
            <person name="Krivoruchko A."/>
        </authorList>
    </citation>
    <scope>NUCLEOTIDE SEQUENCE [LARGE SCALE GENOMIC DNA]</scope>
    <source>
        <strain evidence="1 2">IEGM 1266</strain>
    </source>
</reference>
<proteinExistence type="predicted"/>
<protein>
    <submittedName>
        <fullName evidence="1">Uncharacterized protein</fullName>
    </submittedName>
</protein>
<dbReference type="EMBL" id="JAWLKI010000001">
    <property type="protein sequence ID" value="MDV6305768.1"/>
    <property type="molecule type" value="Genomic_DNA"/>
</dbReference>
<accession>A0ABU4D7R3</accession>
<gene>
    <name evidence="1" type="ORF">R3P94_00140</name>
</gene>
<keyword evidence="2" id="KW-1185">Reference proteome</keyword>
<organism evidence="1 2">
    <name type="scientific">Gordonia amicalis</name>
    <dbReference type="NCBI Taxonomy" id="89053"/>
    <lineage>
        <taxon>Bacteria</taxon>
        <taxon>Bacillati</taxon>
        <taxon>Actinomycetota</taxon>
        <taxon>Actinomycetes</taxon>
        <taxon>Mycobacteriales</taxon>
        <taxon>Gordoniaceae</taxon>
        <taxon>Gordonia</taxon>
    </lineage>
</organism>
<evidence type="ECO:0000313" key="1">
    <source>
        <dbReference type="EMBL" id="MDV6305768.1"/>
    </source>
</evidence>
<name>A0ABU4D7R3_9ACTN</name>
<dbReference type="Proteomes" id="UP001185779">
    <property type="component" value="Unassembled WGS sequence"/>
</dbReference>
<sequence length="66" mass="7051">MSDDLSRPWVAARGLGGSLLVSHDCDSDLTGERLWRVELNGDADAAIDLTDAEVARLADALADLVR</sequence>
<evidence type="ECO:0000313" key="2">
    <source>
        <dbReference type="Proteomes" id="UP001185779"/>
    </source>
</evidence>